<feature type="transmembrane region" description="Helical" evidence="1">
    <location>
        <begin position="12"/>
        <end position="31"/>
    </location>
</feature>
<keyword evidence="1" id="KW-0812">Transmembrane</keyword>
<accession>A0A392Q9R9</accession>
<sequence>MRNSSNVASHLWTWFASLLGISFDCTSIIIVYQSCKDSWTEHVRHLAFAAITHVFHSIWMARNDIQYNNARIYVQAAKTKVLTALAMSAKLVEGYTYSAELPLLHNLRLQPKLRNAPVISLVLWKEPMVHLLNVNTDRSVIGTPPSAARGEEFFAIIWHLSEVVLG</sequence>
<name>A0A392Q9R9_9FABA</name>
<keyword evidence="1" id="KW-1133">Transmembrane helix</keyword>
<reference evidence="2 3" key="1">
    <citation type="journal article" date="2018" name="Front. Plant Sci.">
        <title>Red Clover (Trifolium pratense) and Zigzag Clover (T. medium) - A Picture of Genomic Similarities and Differences.</title>
        <authorList>
            <person name="Dluhosova J."/>
            <person name="Istvanek J."/>
            <person name="Nedelnik J."/>
            <person name="Repkova J."/>
        </authorList>
    </citation>
    <scope>NUCLEOTIDE SEQUENCE [LARGE SCALE GENOMIC DNA]</scope>
    <source>
        <strain evidence="3">cv. 10/8</strain>
        <tissue evidence="2">Leaf</tissue>
    </source>
</reference>
<keyword evidence="1" id="KW-0472">Membrane</keyword>
<keyword evidence="3" id="KW-1185">Reference proteome</keyword>
<comment type="caution">
    <text evidence="2">The sequence shown here is derived from an EMBL/GenBank/DDBJ whole genome shotgun (WGS) entry which is preliminary data.</text>
</comment>
<proteinExistence type="predicted"/>
<evidence type="ECO:0000256" key="1">
    <source>
        <dbReference type="SAM" id="Phobius"/>
    </source>
</evidence>
<organism evidence="2 3">
    <name type="scientific">Trifolium medium</name>
    <dbReference type="NCBI Taxonomy" id="97028"/>
    <lineage>
        <taxon>Eukaryota</taxon>
        <taxon>Viridiplantae</taxon>
        <taxon>Streptophyta</taxon>
        <taxon>Embryophyta</taxon>
        <taxon>Tracheophyta</taxon>
        <taxon>Spermatophyta</taxon>
        <taxon>Magnoliopsida</taxon>
        <taxon>eudicotyledons</taxon>
        <taxon>Gunneridae</taxon>
        <taxon>Pentapetalae</taxon>
        <taxon>rosids</taxon>
        <taxon>fabids</taxon>
        <taxon>Fabales</taxon>
        <taxon>Fabaceae</taxon>
        <taxon>Papilionoideae</taxon>
        <taxon>50 kb inversion clade</taxon>
        <taxon>NPAAA clade</taxon>
        <taxon>Hologalegina</taxon>
        <taxon>IRL clade</taxon>
        <taxon>Trifolieae</taxon>
        <taxon>Trifolium</taxon>
    </lineage>
</organism>
<dbReference type="GO" id="GO:0003964">
    <property type="term" value="F:RNA-directed DNA polymerase activity"/>
    <property type="evidence" value="ECO:0007669"/>
    <property type="project" value="UniProtKB-KW"/>
</dbReference>
<evidence type="ECO:0000313" key="2">
    <source>
        <dbReference type="EMBL" id="MCI20884.1"/>
    </source>
</evidence>
<keyword evidence="2" id="KW-0695">RNA-directed DNA polymerase</keyword>
<dbReference type="EMBL" id="LXQA010122177">
    <property type="protein sequence ID" value="MCI20884.1"/>
    <property type="molecule type" value="Genomic_DNA"/>
</dbReference>
<dbReference type="Proteomes" id="UP000265520">
    <property type="component" value="Unassembled WGS sequence"/>
</dbReference>
<keyword evidence="2" id="KW-0808">Transferase</keyword>
<dbReference type="AlphaFoldDB" id="A0A392Q9R9"/>
<keyword evidence="2" id="KW-0548">Nucleotidyltransferase</keyword>
<evidence type="ECO:0000313" key="3">
    <source>
        <dbReference type="Proteomes" id="UP000265520"/>
    </source>
</evidence>
<protein>
    <submittedName>
        <fullName evidence="2">RNA-directed DNA polymerase (Reverse transcriptase)</fullName>
    </submittedName>
</protein>